<name>A0A7I4YAP8_HAECO</name>
<evidence type="ECO:0000313" key="3">
    <source>
        <dbReference type="WBParaSite" id="HCON_00070890-00001"/>
    </source>
</evidence>
<dbReference type="Proteomes" id="UP000025227">
    <property type="component" value="Unplaced"/>
</dbReference>
<dbReference type="OrthoDB" id="5772177at2759"/>
<dbReference type="OMA" id="NPWKHLE"/>
<sequence length="126" mass="14367">MDPMLPSPNRGRSFGQKSYRGGGANWRGSNTSERQQYPSPYQDVRSNPNGWSDPRYSFGRGNQHQSNRWQGRQSYGTPRTHASGSYNKKQFEQRKEADIRAYVIPAMTGNPWKHLEEQRSAEGSSA</sequence>
<feature type="compositionally biased region" description="Polar residues" evidence="1">
    <location>
        <begin position="60"/>
        <end position="88"/>
    </location>
</feature>
<feature type="compositionally biased region" description="Polar residues" evidence="1">
    <location>
        <begin position="27"/>
        <end position="50"/>
    </location>
</feature>
<organism evidence="2 3">
    <name type="scientific">Haemonchus contortus</name>
    <name type="common">Barber pole worm</name>
    <dbReference type="NCBI Taxonomy" id="6289"/>
    <lineage>
        <taxon>Eukaryota</taxon>
        <taxon>Metazoa</taxon>
        <taxon>Ecdysozoa</taxon>
        <taxon>Nematoda</taxon>
        <taxon>Chromadorea</taxon>
        <taxon>Rhabditida</taxon>
        <taxon>Rhabditina</taxon>
        <taxon>Rhabditomorpha</taxon>
        <taxon>Strongyloidea</taxon>
        <taxon>Trichostrongylidae</taxon>
        <taxon>Haemonchus</taxon>
    </lineage>
</organism>
<evidence type="ECO:0000256" key="1">
    <source>
        <dbReference type="SAM" id="MobiDB-lite"/>
    </source>
</evidence>
<proteinExistence type="predicted"/>
<dbReference type="WBParaSite" id="HCON_00070890-00001">
    <property type="protein sequence ID" value="HCON_00070890-00001"/>
    <property type="gene ID" value="HCON_00070890"/>
</dbReference>
<dbReference type="AlphaFoldDB" id="A0A7I4YAP8"/>
<accession>A0A7I4YAP8</accession>
<protein>
    <submittedName>
        <fullName evidence="3">XRN_M domain-containing protein</fullName>
    </submittedName>
</protein>
<evidence type="ECO:0000313" key="2">
    <source>
        <dbReference type="Proteomes" id="UP000025227"/>
    </source>
</evidence>
<keyword evidence="2" id="KW-1185">Reference proteome</keyword>
<feature type="region of interest" description="Disordered" evidence="1">
    <location>
        <begin position="1"/>
        <end position="93"/>
    </location>
</feature>
<reference evidence="3" key="1">
    <citation type="submission" date="2020-12" db="UniProtKB">
        <authorList>
            <consortium name="WormBaseParasite"/>
        </authorList>
    </citation>
    <scope>IDENTIFICATION</scope>
    <source>
        <strain evidence="3">MHco3</strain>
    </source>
</reference>